<dbReference type="Proteomes" id="UP000824504">
    <property type="component" value="Chromosome"/>
</dbReference>
<protein>
    <recommendedName>
        <fullName evidence="5">DUF4352 domain-containing protein</fullName>
    </recommendedName>
</protein>
<keyword evidence="2" id="KW-1133">Transmembrane helix</keyword>
<proteinExistence type="predicted"/>
<reference evidence="3 4" key="1">
    <citation type="submission" date="2021-07" db="EMBL/GenBank/DDBJ databases">
        <title>complete genome sequencing of Tessaracoccus sp.J1M15.</title>
        <authorList>
            <person name="Bae J.-W."/>
            <person name="Kim D.-y."/>
        </authorList>
    </citation>
    <scope>NUCLEOTIDE SEQUENCE [LARGE SCALE GENOMIC DNA]</scope>
    <source>
        <strain evidence="3 4">J1M15</strain>
    </source>
</reference>
<organism evidence="3 4">
    <name type="scientific">Tessaracoccus palaemonis</name>
    <dbReference type="NCBI Taxonomy" id="2829499"/>
    <lineage>
        <taxon>Bacteria</taxon>
        <taxon>Bacillati</taxon>
        <taxon>Actinomycetota</taxon>
        <taxon>Actinomycetes</taxon>
        <taxon>Propionibacteriales</taxon>
        <taxon>Propionibacteriaceae</taxon>
        <taxon>Tessaracoccus</taxon>
    </lineage>
</organism>
<keyword evidence="4" id="KW-1185">Reference proteome</keyword>
<gene>
    <name evidence="3" type="ORF">KDB89_08615</name>
</gene>
<keyword evidence="2" id="KW-0812">Transmembrane</keyword>
<feature type="compositionally biased region" description="Low complexity" evidence="1">
    <location>
        <begin position="39"/>
        <end position="51"/>
    </location>
</feature>
<name>A0ABX8SGP4_9ACTN</name>
<feature type="region of interest" description="Disordered" evidence="1">
    <location>
        <begin position="1"/>
        <end position="59"/>
    </location>
</feature>
<evidence type="ECO:0000256" key="2">
    <source>
        <dbReference type="SAM" id="Phobius"/>
    </source>
</evidence>
<evidence type="ECO:0000256" key="1">
    <source>
        <dbReference type="SAM" id="MobiDB-lite"/>
    </source>
</evidence>
<keyword evidence="2" id="KW-0472">Membrane</keyword>
<sequence length="214" mass="22787">MSNAQWPGQGNQNSSPWARQDPNWRPQQFHDAPARDPRQPFGQQPGGAPQPAWDPEPPKGSPKRIWYVVGAIVIVAAVVLGMQFLGGPQATSTASPSASVATAAPTATRTGNYIPFEGNGDGIFEIVSASWDGEDQLNLRVRVEVTGGEYSFALFAFTNDTRESYDPVDPGAFSASEDAPFEGDVTFIMPKADSTIVLTTPSGRIALNALPVKG</sequence>
<feature type="transmembrane region" description="Helical" evidence="2">
    <location>
        <begin position="65"/>
        <end position="85"/>
    </location>
</feature>
<evidence type="ECO:0000313" key="4">
    <source>
        <dbReference type="Proteomes" id="UP000824504"/>
    </source>
</evidence>
<evidence type="ECO:0008006" key="5">
    <source>
        <dbReference type="Google" id="ProtNLM"/>
    </source>
</evidence>
<dbReference type="EMBL" id="CP079216">
    <property type="protein sequence ID" value="QXT61855.1"/>
    <property type="molecule type" value="Genomic_DNA"/>
</dbReference>
<evidence type="ECO:0000313" key="3">
    <source>
        <dbReference type="EMBL" id="QXT61855.1"/>
    </source>
</evidence>
<feature type="compositionally biased region" description="Polar residues" evidence="1">
    <location>
        <begin position="1"/>
        <end position="17"/>
    </location>
</feature>
<dbReference type="RefSeq" id="WP_219080185.1">
    <property type="nucleotide sequence ID" value="NZ_CP079216.1"/>
</dbReference>
<accession>A0ABX8SGP4</accession>